<dbReference type="RefSeq" id="WP_344368622.1">
    <property type="nucleotide sequence ID" value="NZ_BAAAPW010000001.1"/>
</dbReference>
<dbReference type="Proteomes" id="UP001501196">
    <property type="component" value="Unassembled WGS sequence"/>
</dbReference>
<gene>
    <name evidence="3" type="ORF">GCM10009819_00470</name>
</gene>
<keyword evidence="4" id="KW-1185">Reference proteome</keyword>
<evidence type="ECO:0008006" key="5">
    <source>
        <dbReference type="Google" id="ProtNLM"/>
    </source>
</evidence>
<feature type="domain" description="ATPase AAA-type core" evidence="2">
    <location>
        <begin position="159"/>
        <end position="316"/>
    </location>
</feature>
<reference evidence="3 4" key="1">
    <citation type="journal article" date="2019" name="Int. J. Syst. Evol. Microbiol.">
        <title>The Global Catalogue of Microorganisms (GCM) 10K type strain sequencing project: providing services to taxonomists for standard genome sequencing and annotation.</title>
        <authorList>
            <consortium name="The Broad Institute Genomics Platform"/>
            <consortium name="The Broad Institute Genome Sequencing Center for Infectious Disease"/>
            <person name="Wu L."/>
            <person name="Ma J."/>
        </authorList>
    </citation>
    <scope>NUCLEOTIDE SEQUENCE [LARGE SCALE GENOMIC DNA]</scope>
    <source>
        <strain evidence="3 4">JCM 15672</strain>
    </source>
</reference>
<evidence type="ECO:0000313" key="4">
    <source>
        <dbReference type="Proteomes" id="UP001501196"/>
    </source>
</evidence>
<evidence type="ECO:0000259" key="1">
    <source>
        <dbReference type="Pfam" id="PF13175"/>
    </source>
</evidence>
<organism evidence="3 4">
    <name type="scientific">Agromyces tropicus</name>
    <dbReference type="NCBI Taxonomy" id="555371"/>
    <lineage>
        <taxon>Bacteria</taxon>
        <taxon>Bacillati</taxon>
        <taxon>Actinomycetota</taxon>
        <taxon>Actinomycetes</taxon>
        <taxon>Micrococcales</taxon>
        <taxon>Microbacteriaceae</taxon>
        <taxon>Agromyces</taxon>
    </lineage>
</organism>
<dbReference type="Pfam" id="PF13304">
    <property type="entry name" value="AAA_21"/>
    <property type="match status" value="1"/>
</dbReference>
<comment type="caution">
    <text evidence="3">The sequence shown here is derived from an EMBL/GenBank/DDBJ whole genome shotgun (WGS) entry which is preliminary data.</text>
</comment>
<dbReference type="Pfam" id="PF13175">
    <property type="entry name" value="AAA_15"/>
    <property type="match status" value="1"/>
</dbReference>
<dbReference type="InterPro" id="IPR003959">
    <property type="entry name" value="ATPase_AAA_core"/>
</dbReference>
<evidence type="ECO:0000313" key="3">
    <source>
        <dbReference type="EMBL" id="GAA2021860.1"/>
    </source>
</evidence>
<name>A0ABN2TVA0_9MICO</name>
<dbReference type="EMBL" id="BAAAPW010000001">
    <property type="protein sequence ID" value="GAA2021860.1"/>
    <property type="molecule type" value="Genomic_DNA"/>
</dbReference>
<dbReference type="InterPro" id="IPR027417">
    <property type="entry name" value="P-loop_NTPase"/>
</dbReference>
<dbReference type="PANTHER" id="PTHR43581">
    <property type="entry name" value="ATP/GTP PHOSPHATASE"/>
    <property type="match status" value="1"/>
</dbReference>
<dbReference type="Gene3D" id="3.40.50.300">
    <property type="entry name" value="P-loop containing nucleotide triphosphate hydrolases"/>
    <property type="match status" value="2"/>
</dbReference>
<dbReference type="InterPro" id="IPR041685">
    <property type="entry name" value="AAA_GajA/Old/RecF-like"/>
</dbReference>
<feature type="domain" description="Endonuclease GajA/Old nuclease/RecF-like AAA" evidence="1">
    <location>
        <begin position="1"/>
        <end position="52"/>
    </location>
</feature>
<sequence>MRVRRLEIKNFRGIKSLDWALPSDQRLIVLVGPGDSGKSTILEAIHYLLGDRWNIPVSDTDFYGVDVSSPIVVKAVLVDIPDALRKENAFGLWLSGLDAEGVLHQDPEDDHTPAMIACLTVDETLEPKWTVERVDGQSQVLTSSQRHHFSTFKVDDRNDTQLRWTRTSALGRMSVRDGGDRQALSAASRAAQQALASHESASLTELAAQVQARANSIGGGQFTDIKPGLDTSRSSMGAGLALYEDVVPLTSFGLGSRRLASLAIQQLAAGSRAVAVVDEIEDGLEPHRAVRLLNYLLADDDYSQVVVTTHSPVVVEQAQIANLATVQSHDGVVTITSLAGASEELQRVRRSRPSSLLARRVIVAEGKTEHGLLMACLDAWDTERIADGRSTSAGEGVAVQDGQGGSEVPRRAAALSALGYAVAGFMDNEDRSVDAAVEAAESTGVTIVRWDTGHNIESQICANLNANGLTKFVELGVERRAAESTVLDDLTSIDSANPITSLDVQTWISAGTTLDEARDRIAVAANKRKWFKEVDDGRALGEWIMQYRTRTALREVVRRLDDIYAFVYPQPLPIETEDTEVGSDPSAHG</sequence>
<protein>
    <recommendedName>
        <fullName evidence="5">ATP-binding protein</fullName>
    </recommendedName>
</protein>
<accession>A0ABN2TVA0</accession>
<dbReference type="InterPro" id="IPR051396">
    <property type="entry name" value="Bact_Antivir_Def_Nuclease"/>
</dbReference>
<dbReference type="SUPFAM" id="SSF52540">
    <property type="entry name" value="P-loop containing nucleoside triphosphate hydrolases"/>
    <property type="match status" value="1"/>
</dbReference>
<evidence type="ECO:0000259" key="2">
    <source>
        <dbReference type="Pfam" id="PF13304"/>
    </source>
</evidence>
<dbReference type="PANTHER" id="PTHR43581:SF3">
    <property type="entry name" value="AAA+ ATPASE DOMAIN-CONTAINING PROTEIN"/>
    <property type="match status" value="1"/>
</dbReference>
<proteinExistence type="predicted"/>